<dbReference type="EMBL" id="FPBA01000006">
    <property type="protein sequence ID" value="SFT65156.1"/>
    <property type="molecule type" value="Genomic_DNA"/>
</dbReference>
<feature type="compositionally biased region" description="Pro residues" evidence="2">
    <location>
        <begin position="29"/>
        <end position="47"/>
    </location>
</feature>
<evidence type="ECO:0000256" key="2">
    <source>
        <dbReference type="SAM" id="MobiDB-lite"/>
    </source>
</evidence>
<accession>A0A1I6ZR31</accession>
<name>A0A1I6ZR31_9ACTN</name>
<dbReference type="InterPro" id="IPR023365">
    <property type="entry name" value="Sortase_dom-sf"/>
</dbReference>
<dbReference type="PROSITE" id="PS51257">
    <property type="entry name" value="PROKAR_LIPOPROTEIN"/>
    <property type="match status" value="1"/>
</dbReference>
<dbReference type="AlphaFoldDB" id="A0A1I6ZR31"/>
<dbReference type="Gene3D" id="2.40.260.10">
    <property type="entry name" value="Sortase"/>
    <property type="match status" value="1"/>
</dbReference>
<feature type="signal peptide" evidence="3">
    <location>
        <begin position="1"/>
        <end position="24"/>
    </location>
</feature>
<dbReference type="Proteomes" id="UP000199546">
    <property type="component" value="Unassembled WGS sequence"/>
</dbReference>
<evidence type="ECO:0000313" key="5">
    <source>
        <dbReference type="Proteomes" id="UP000199546"/>
    </source>
</evidence>
<keyword evidence="3" id="KW-0732">Signal</keyword>
<dbReference type="InterPro" id="IPR042001">
    <property type="entry name" value="Sortase_F"/>
</dbReference>
<gene>
    <name evidence="4" type="ORF">SAMN05660657_02134</name>
</gene>
<evidence type="ECO:0000256" key="3">
    <source>
        <dbReference type="SAM" id="SignalP"/>
    </source>
</evidence>
<dbReference type="CDD" id="cd05829">
    <property type="entry name" value="Sortase_F"/>
    <property type="match status" value="1"/>
</dbReference>
<proteinExistence type="predicted"/>
<reference evidence="5" key="1">
    <citation type="submission" date="2016-10" db="EMBL/GenBank/DDBJ databases">
        <authorList>
            <person name="Varghese N."/>
            <person name="Submissions S."/>
        </authorList>
    </citation>
    <scope>NUCLEOTIDE SEQUENCE [LARGE SCALE GENOMIC DNA]</scope>
    <source>
        <strain evidence="5">DSM 46136</strain>
    </source>
</reference>
<dbReference type="Pfam" id="PF04203">
    <property type="entry name" value="Sortase"/>
    <property type="match status" value="1"/>
</dbReference>
<evidence type="ECO:0000313" key="4">
    <source>
        <dbReference type="EMBL" id="SFT65156.1"/>
    </source>
</evidence>
<organism evidence="4 5">
    <name type="scientific">Geodermatophilus amargosae</name>
    <dbReference type="NCBI Taxonomy" id="1296565"/>
    <lineage>
        <taxon>Bacteria</taxon>
        <taxon>Bacillati</taxon>
        <taxon>Actinomycetota</taxon>
        <taxon>Actinomycetes</taxon>
        <taxon>Geodermatophilales</taxon>
        <taxon>Geodermatophilaceae</taxon>
        <taxon>Geodermatophilus</taxon>
    </lineage>
</organism>
<keyword evidence="5" id="KW-1185">Reference proteome</keyword>
<evidence type="ECO:0000256" key="1">
    <source>
        <dbReference type="ARBA" id="ARBA00022801"/>
    </source>
</evidence>
<dbReference type="RefSeq" id="WP_093579384.1">
    <property type="nucleotide sequence ID" value="NZ_FPBA01000006.1"/>
</dbReference>
<feature type="region of interest" description="Disordered" evidence="2">
    <location>
        <begin position="22"/>
        <end position="54"/>
    </location>
</feature>
<dbReference type="STRING" id="1296565.SAMN05660657_02134"/>
<dbReference type="InterPro" id="IPR005754">
    <property type="entry name" value="Sortase"/>
</dbReference>
<sequence length="209" mass="20742">MRPGRALMLAATAAVLAGCAAPGAAGSAAPPPPPAAAVPSTPVPSPAVPERGAPAVVDPATVPEPVAVSVPAIGVTDDLIELGVLADGTAEVPADFDRVGWFTGGGRPGARGPTVLLGHVDSTAGPAVFSDLRDLGSGDLVEVTVADGSVARYEVVGAERFPKDAFPTAAVFGATADDVLRLVTCTGAFDRDARSYVDNLVVTAVRTAP</sequence>
<protein>
    <submittedName>
        <fullName evidence="4">Sortase family protein</fullName>
    </submittedName>
</protein>
<dbReference type="SUPFAM" id="SSF63817">
    <property type="entry name" value="Sortase"/>
    <property type="match status" value="1"/>
</dbReference>
<dbReference type="OrthoDB" id="525039at2"/>
<keyword evidence="1" id="KW-0378">Hydrolase</keyword>
<feature type="chain" id="PRO_5038523414" evidence="3">
    <location>
        <begin position="25"/>
        <end position="209"/>
    </location>
</feature>
<dbReference type="GO" id="GO:0016787">
    <property type="term" value="F:hydrolase activity"/>
    <property type="evidence" value="ECO:0007669"/>
    <property type="project" value="UniProtKB-KW"/>
</dbReference>